<proteinExistence type="predicted"/>
<dbReference type="EMBL" id="CAEZSR010000063">
    <property type="protein sequence ID" value="CAB4561841.1"/>
    <property type="molecule type" value="Genomic_DNA"/>
</dbReference>
<organism evidence="2">
    <name type="scientific">freshwater metagenome</name>
    <dbReference type="NCBI Taxonomy" id="449393"/>
    <lineage>
        <taxon>unclassified sequences</taxon>
        <taxon>metagenomes</taxon>
        <taxon>ecological metagenomes</taxon>
    </lineage>
</organism>
<feature type="region of interest" description="Disordered" evidence="1">
    <location>
        <begin position="170"/>
        <end position="193"/>
    </location>
</feature>
<feature type="compositionally biased region" description="Polar residues" evidence="1">
    <location>
        <begin position="184"/>
        <end position="193"/>
    </location>
</feature>
<name>A0A6J6DD17_9ZZZZ</name>
<evidence type="ECO:0000313" key="2">
    <source>
        <dbReference type="EMBL" id="CAB4561841.1"/>
    </source>
</evidence>
<dbReference type="AlphaFoldDB" id="A0A6J6DD17"/>
<reference evidence="2" key="1">
    <citation type="submission" date="2020-05" db="EMBL/GenBank/DDBJ databases">
        <authorList>
            <person name="Chiriac C."/>
            <person name="Salcher M."/>
            <person name="Ghai R."/>
            <person name="Kavagutti S V."/>
        </authorList>
    </citation>
    <scope>NUCLEOTIDE SEQUENCE</scope>
</reference>
<sequence length="193" mass="19758">MMRALASSMRNASTAPMVTMPTEPSSSTAMSAPVSCWMVLMTLPFGPMTSPILSIGMVIEMIFGAVAATSARGASMQAFMLARICVRASFAWSSAAASTSAGMPSILVSSCSAVIASSVPATLKSMSPNASSAPRMSVRVVYLPSAYTRPIAMPATGALIGTPASISASEPEHTDAIDVEPLEASTSATRRSV</sequence>
<evidence type="ECO:0000256" key="1">
    <source>
        <dbReference type="SAM" id="MobiDB-lite"/>
    </source>
</evidence>
<protein>
    <submittedName>
        <fullName evidence="2">Unannotated protein</fullName>
    </submittedName>
</protein>
<gene>
    <name evidence="2" type="ORF">UFOPK1493_01843</name>
</gene>
<accession>A0A6J6DD17</accession>